<sequence length="107" mass="10877">MTAPGAGFRVDPESLGAQAARLRDLAAGVTALRPSLTELDTDAYGAIGSFFAADATAAMRAGAQALDELGSALRELSAAAREAAAGYRETDLRAALELAGIDVAEPR</sequence>
<evidence type="ECO:0000313" key="1">
    <source>
        <dbReference type="EMBL" id="GAA1394357.1"/>
    </source>
</evidence>
<dbReference type="InterPro" id="IPR036689">
    <property type="entry name" value="ESAT-6-like_sf"/>
</dbReference>
<protein>
    <recommendedName>
        <fullName evidence="3">ESX-1 secretion-associated protein</fullName>
    </recommendedName>
</protein>
<dbReference type="EMBL" id="BAAAJK010000026">
    <property type="protein sequence ID" value="GAA1394357.1"/>
    <property type="molecule type" value="Genomic_DNA"/>
</dbReference>
<gene>
    <name evidence="1" type="ORF">GCM10009613_42300</name>
</gene>
<keyword evidence="2" id="KW-1185">Reference proteome</keyword>
<evidence type="ECO:0008006" key="3">
    <source>
        <dbReference type="Google" id="ProtNLM"/>
    </source>
</evidence>
<dbReference type="RefSeq" id="WP_344025167.1">
    <property type="nucleotide sequence ID" value="NZ_BAAAJK010000026.1"/>
</dbReference>
<evidence type="ECO:0000313" key="2">
    <source>
        <dbReference type="Proteomes" id="UP001501414"/>
    </source>
</evidence>
<dbReference type="SUPFAM" id="SSF140453">
    <property type="entry name" value="EsxAB dimer-like"/>
    <property type="match status" value="1"/>
</dbReference>
<dbReference type="InterPro" id="IPR022536">
    <property type="entry name" value="EspC"/>
</dbReference>
<organism evidence="1 2">
    <name type="scientific">Pseudonocardia kongjuensis</name>
    <dbReference type="NCBI Taxonomy" id="102227"/>
    <lineage>
        <taxon>Bacteria</taxon>
        <taxon>Bacillati</taxon>
        <taxon>Actinomycetota</taxon>
        <taxon>Actinomycetes</taxon>
        <taxon>Pseudonocardiales</taxon>
        <taxon>Pseudonocardiaceae</taxon>
        <taxon>Pseudonocardia</taxon>
    </lineage>
</organism>
<reference evidence="1 2" key="1">
    <citation type="journal article" date="2019" name="Int. J. Syst. Evol. Microbiol.">
        <title>The Global Catalogue of Microorganisms (GCM) 10K type strain sequencing project: providing services to taxonomists for standard genome sequencing and annotation.</title>
        <authorList>
            <consortium name="The Broad Institute Genomics Platform"/>
            <consortium name="The Broad Institute Genome Sequencing Center for Infectious Disease"/>
            <person name="Wu L."/>
            <person name="Ma J."/>
        </authorList>
    </citation>
    <scope>NUCLEOTIDE SEQUENCE [LARGE SCALE GENOMIC DNA]</scope>
    <source>
        <strain evidence="1 2">JCM 11896</strain>
    </source>
</reference>
<name>A0ABN1Y2D4_9PSEU</name>
<proteinExistence type="predicted"/>
<dbReference type="Proteomes" id="UP001501414">
    <property type="component" value="Unassembled WGS sequence"/>
</dbReference>
<comment type="caution">
    <text evidence="1">The sequence shown here is derived from an EMBL/GenBank/DDBJ whole genome shotgun (WGS) entry which is preliminary data.</text>
</comment>
<dbReference type="Pfam" id="PF10824">
    <property type="entry name" value="T7SS_ESX_EspC"/>
    <property type="match status" value="1"/>
</dbReference>
<accession>A0ABN1Y2D4</accession>